<feature type="domain" description="MucB/RseB N-terminal" evidence="2">
    <location>
        <begin position="107"/>
        <end position="182"/>
    </location>
</feature>
<name>A0ABW2KEI1_9ACTN</name>
<dbReference type="RefSeq" id="WP_379870068.1">
    <property type="nucleotide sequence ID" value="NZ_JBHTBH010000003.1"/>
</dbReference>
<dbReference type="InterPro" id="IPR033434">
    <property type="entry name" value="MucB/RseB_N"/>
</dbReference>
<gene>
    <name evidence="3" type="ORF">ACFQRF_07855</name>
</gene>
<evidence type="ECO:0000313" key="3">
    <source>
        <dbReference type="EMBL" id="MFC7327656.1"/>
    </source>
</evidence>
<evidence type="ECO:0000259" key="2">
    <source>
        <dbReference type="Pfam" id="PF03888"/>
    </source>
</evidence>
<dbReference type="EMBL" id="JBHTBH010000003">
    <property type="protein sequence ID" value="MFC7327656.1"/>
    <property type="molecule type" value="Genomic_DNA"/>
</dbReference>
<reference evidence="4" key="1">
    <citation type="journal article" date="2019" name="Int. J. Syst. Evol. Microbiol.">
        <title>The Global Catalogue of Microorganisms (GCM) 10K type strain sequencing project: providing services to taxonomists for standard genome sequencing and annotation.</title>
        <authorList>
            <consortium name="The Broad Institute Genomics Platform"/>
            <consortium name="The Broad Institute Genome Sequencing Center for Infectious Disease"/>
            <person name="Wu L."/>
            <person name="Ma J."/>
        </authorList>
    </citation>
    <scope>NUCLEOTIDE SEQUENCE [LARGE SCALE GENOMIC DNA]</scope>
    <source>
        <strain evidence="4">CGMCC 4.7382</strain>
    </source>
</reference>
<comment type="caution">
    <text evidence="3">The sequence shown here is derived from an EMBL/GenBank/DDBJ whole genome shotgun (WGS) entry which is preliminary data.</text>
</comment>
<accession>A0ABW2KEI1</accession>
<organism evidence="3 4">
    <name type="scientific">Marinactinospora rubrisoli</name>
    <dbReference type="NCBI Taxonomy" id="2715399"/>
    <lineage>
        <taxon>Bacteria</taxon>
        <taxon>Bacillati</taxon>
        <taxon>Actinomycetota</taxon>
        <taxon>Actinomycetes</taxon>
        <taxon>Streptosporangiales</taxon>
        <taxon>Nocardiopsidaceae</taxon>
        <taxon>Marinactinospora</taxon>
    </lineage>
</organism>
<proteinExistence type="predicted"/>
<keyword evidence="1" id="KW-0732">Signal</keyword>
<evidence type="ECO:0000256" key="1">
    <source>
        <dbReference type="SAM" id="SignalP"/>
    </source>
</evidence>
<feature type="signal peptide" evidence="1">
    <location>
        <begin position="1"/>
        <end position="25"/>
    </location>
</feature>
<feature type="chain" id="PRO_5047029660" evidence="1">
    <location>
        <begin position="26"/>
        <end position="343"/>
    </location>
</feature>
<dbReference type="Proteomes" id="UP001596540">
    <property type="component" value="Unassembled WGS sequence"/>
</dbReference>
<sequence length="343" mass="36440">MIVLAAMLCCLLCLLALTGSGNALAGPPGPPDQEADGVAVLRRAVRAGQDVAYEGVQLISARHGSGSDSGLIDVVNRPGEGVSFSTPDAAPVLKAAPSPLDADGKLLDLLRTNYEVVRAGTGTVCERRATIVEARRGDGTVAGRFWVDEATGLLLRRETFDSDGQVAQVSTFVSIDFDPPARTLTTEDGAEPWGDVITSEERADLRGDGWRLPDRLTDTVVLVEARTTGRGADRVVHLCYSEGISVISVFVQRGRLAADPGPEDAAGLRPEQRDGRTVYVSESGQERRLWEDDGFVYTIMADAPPEQVDVAVDALASPDGAEILTQVGRGFGRLGGWLWTMAP</sequence>
<dbReference type="Pfam" id="PF03888">
    <property type="entry name" value="MucB_RseB"/>
    <property type="match status" value="1"/>
</dbReference>
<dbReference type="Gene3D" id="2.50.20.10">
    <property type="entry name" value="Lipoprotein localisation LolA/LolB/LppX"/>
    <property type="match status" value="1"/>
</dbReference>
<protein>
    <submittedName>
        <fullName evidence="3">Sigma-E factor regulatory protein RseB domain-containing protein</fullName>
    </submittedName>
</protein>
<keyword evidence="4" id="KW-1185">Reference proteome</keyword>
<evidence type="ECO:0000313" key="4">
    <source>
        <dbReference type="Proteomes" id="UP001596540"/>
    </source>
</evidence>